<proteinExistence type="evidence at transcript level"/>
<dbReference type="PANTHER" id="PTHR11533">
    <property type="entry name" value="PROTEASE M1 ZINC METALLOPROTEASE"/>
    <property type="match status" value="1"/>
</dbReference>
<evidence type="ECO:0000259" key="2">
    <source>
        <dbReference type="Pfam" id="PF11838"/>
    </source>
</evidence>
<dbReference type="Pfam" id="PF11838">
    <property type="entry name" value="ERAP1_C"/>
    <property type="match status" value="1"/>
</dbReference>
<dbReference type="AlphaFoldDB" id="F1L084"/>
<protein>
    <submittedName>
        <fullName evidence="3">Thyrotropin-releasing hormone-degrading ectoenzyme</fullName>
    </submittedName>
</protein>
<dbReference type="GO" id="GO:0008270">
    <property type="term" value="F:zinc ion binding"/>
    <property type="evidence" value="ECO:0007669"/>
    <property type="project" value="TreeGrafter"/>
</dbReference>
<dbReference type="PANTHER" id="PTHR11533:SF299">
    <property type="entry name" value="AMINOPEPTIDASE"/>
    <property type="match status" value="1"/>
</dbReference>
<evidence type="ECO:0000313" key="3">
    <source>
        <dbReference type="EMBL" id="ADY43538.1"/>
    </source>
</evidence>
<name>F1L084_ASCSU</name>
<dbReference type="GO" id="GO:0006508">
    <property type="term" value="P:proteolysis"/>
    <property type="evidence" value="ECO:0007669"/>
    <property type="project" value="TreeGrafter"/>
</dbReference>
<dbReference type="Gene3D" id="1.25.50.20">
    <property type="match status" value="1"/>
</dbReference>
<dbReference type="GO" id="GO:0005737">
    <property type="term" value="C:cytoplasm"/>
    <property type="evidence" value="ECO:0007669"/>
    <property type="project" value="TreeGrafter"/>
</dbReference>
<accession>F1L084</accession>
<dbReference type="SUPFAM" id="SSF55486">
    <property type="entry name" value="Metalloproteases ('zincins'), catalytic domain"/>
    <property type="match status" value="1"/>
</dbReference>
<dbReference type="Gene3D" id="1.10.390.10">
    <property type="entry name" value="Neutral Protease Domain 2"/>
    <property type="match status" value="1"/>
</dbReference>
<evidence type="ECO:0000256" key="1">
    <source>
        <dbReference type="ARBA" id="ARBA00010136"/>
    </source>
</evidence>
<dbReference type="InterPro" id="IPR027268">
    <property type="entry name" value="Peptidase_M4/M1_CTD_sf"/>
</dbReference>
<sequence length="347" mass="40223">MIETVLGKSVFQSALQSYIRTYQFSNADHEMLFEKFTEAAAGTVEDWCGRPMNVTRFLDPWFLQQDFPLVTVTNNQLISDATFSQQPYNDVERLPPNNTFGYTWPILFYWKNYRYYYKNNETSLTWLTPAYETCAKSAIAPNNRAIHWDMGNAESTSYLRVDYDDIGYTRLLEQLKARRDIDFSTADKVHLIGDQLAIATERDRNGLPFSYHKVLDLITTILPKYPHYATFKIAQDFIDSMERLFMDGPDYELFKAGIRRWLEENYNILGYNTTGNWNNDMARCLMLPYAVRYEVGTSAEEGLKLFNQFLVDCSNTTTVIDDCSQAGDRANFVNCEKKHNPAAAEEK</sequence>
<dbReference type="InterPro" id="IPR050344">
    <property type="entry name" value="Peptidase_M1_aminopeptidases"/>
</dbReference>
<dbReference type="EMBL" id="JI168938">
    <property type="protein sequence ID" value="ADY43538.1"/>
    <property type="molecule type" value="mRNA"/>
</dbReference>
<feature type="domain" description="ERAP1-like C-terminal" evidence="2">
    <location>
        <begin position="151"/>
        <end position="314"/>
    </location>
</feature>
<dbReference type="InterPro" id="IPR024571">
    <property type="entry name" value="ERAP1-like_C_dom"/>
</dbReference>
<dbReference type="GO" id="GO:0070006">
    <property type="term" value="F:metalloaminopeptidase activity"/>
    <property type="evidence" value="ECO:0007669"/>
    <property type="project" value="TreeGrafter"/>
</dbReference>
<comment type="similarity">
    <text evidence="1">Belongs to the peptidase M1 family.</text>
</comment>
<reference evidence="3" key="1">
    <citation type="journal article" date="2011" name="Genome Res.">
        <title>Deep small RNA sequencing from the nematode Ascaris reveals conservation, functional diversification, and novel developmental profiles.</title>
        <authorList>
            <person name="Wang J."/>
            <person name="Czech B."/>
            <person name="Crunk A."/>
            <person name="Wallace A."/>
            <person name="Mitreva M."/>
            <person name="Hannon G.J."/>
            <person name="Davis R.E."/>
        </authorList>
    </citation>
    <scope>NUCLEOTIDE SEQUENCE</scope>
</reference>
<dbReference type="GO" id="GO:0042277">
    <property type="term" value="F:peptide binding"/>
    <property type="evidence" value="ECO:0007669"/>
    <property type="project" value="TreeGrafter"/>
</dbReference>
<dbReference type="GO" id="GO:0043171">
    <property type="term" value="P:peptide catabolic process"/>
    <property type="evidence" value="ECO:0007669"/>
    <property type="project" value="TreeGrafter"/>
</dbReference>
<dbReference type="GO" id="GO:0016020">
    <property type="term" value="C:membrane"/>
    <property type="evidence" value="ECO:0007669"/>
    <property type="project" value="TreeGrafter"/>
</dbReference>
<organism evidence="3">
    <name type="scientific">Ascaris suum</name>
    <name type="common">Pig roundworm</name>
    <name type="synonym">Ascaris lumbricoides</name>
    <dbReference type="NCBI Taxonomy" id="6253"/>
    <lineage>
        <taxon>Eukaryota</taxon>
        <taxon>Metazoa</taxon>
        <taxon>Ecdysozoa</taxon>
        <taxon>Nematoda</taxon>
        <taxon>Chromadorea</taxon>
        <taxon>Rhabditida</taxon>
        <taxon>Spirurina</taxon>
        <taxon>Ascaridomorpha</taxon>
        <taxon>Ascaridoidea</taxon>
        <taxon>Ascarididae</taxon>
        <taxon>Ascaris</taxon>
    </lineage>
</organism>
<dbReference type="GO" id="GO:0005615">
    <property type="term" value="C:extracellular space"/>
    <property type="evidence" value="ECO:0007669"/>
    <property type="project" value="TreeGrafter"/>
</dbReference>
<dbReference type="Gene3D" id="2.60.40.1910">
    <property type="match status" value="1"/>
</dbReference>